<dbReference type="Pfam" id="PF00149">
    <property type="entry name" value="Metallophos"/>
    <property type="match status" value="1"/>
</dbReference>
<dbReference type="PANTHER" id="PTHR22953">
    <property type="entry name" value="ACID PHOSPHATASE RELATED"/>
    <property type="match status" value="1"/>
</dbReference>
<feature type="transmembrane region" description="Helical" evidence="2">
    <location>
        <begin position="17"/>
        <end position="41"/>
    </location>
</feature>
<proteinExistence type="predicted"/>
<dbReference type="Pfam" id="PF16656">
    <property type="entry name" value="Pur_ac_phosph_N"/>
    <property type="match status" value="1"/>
</dbReference>
<dbReference type="Proteomes" id="UP000198670">
    <property type="component" value="Unassembled WGS sequence"/>
</dbReference>
<dbReference type="OrthoDB" id="9801383at2"/>
<sequence>MSEKSREYIPLFNDQKIVAYCFIIVSCLFSAVSTGFSQVAGPERTDSVPRRIILNVTEDLTSSVAINWQTADQVKESFAEIAIADADPRFVDKAIRKKAETEFVSLGDTVSSNYHSLTFDGLIPNTKYAYRVGQGKHWSEWFHFVTASDKQTDTFQFIYFGDVQVNIRSLWSRVIREAFAKAPNARLQLYAGDIINRANRDEEWEDWFEAGGFIHSMIPGLPSPGNHDHFNLPNGERAASVFWRPQFNLPLNGPKGLEETCYFVDVQGVRFISLNSDQAEESDRYLEAQRVWLDGILKNNPNTWTVVTFHHPIYSPKGTRDNKRMRETFKPLFDRYGVDLVLQGHDHTYARGMSKIPMDGKGKSSGTMYVVSVSGPKMTGSHVEKKSWMDRSAIYTQLFQVVDVSPQKLSFKAYTATGELYDAFDLIKQEGTINKLVDRVPSGVPERQ</sequence>
<dbReference type="InterPro" id="IPR029052">
    <property type="entry name" value="Metallo-depent_PP-like"/>
</dbReference>
<evidence type="ECO:0000313" key="5">
    <source>
        <dbReference type="EMBL" id="SFJ47528.1"/>
    </source>
</evidence>
<reference evidence="5 6" key="1">
    <citation type="submission" date="2016-10" db="EMBL/GenBank/DDBJ databases">
        <authorList>
            <person name="de Groot N.N."/>
        </authorList>
    </citation>
    <scope>NUCLEOTIDE SEQUENCE [LARGE SCALE GENOMIC DNA]</scope>
    <source>
        <strain evidence="5 6">RK1</strain>
    </source>
</reference>
<dbReference type="Gene3D" id="3.60.21.10">
    <property type="match status" value="1"/>
</dbReference>
<protein>
    <submittedName>
        <fullName evidence="5">Calcineurin-like phosphoesterase</fullName>
    </submittedName>
</protein>
<dbReference type="EMBL" id="FOQO01000010">
    <property type="protein sequence ID" value="SFJ47528.1"/>
    <property type="molecule type" value="Genomic_DNA"/>
</dbReference>
<dbReference type="GO" id="GO:0003993">
    <property type="term" value="F:acid phosphatase activity"/>
    <property type="evidence" value="ECO:0007669"/>
    <property type="project" value="InterPro"/>
</dbReference>
<evidence type="ECO:0000259" key="4">
    <source>
        <dbReference type="Pfam" id="PF16656"/>
    </source>
</evidence>
<dbReference type="RefSeq" id="WP_090629501.1">
    <property type="nucleotide sequence ID" value="NZ_FOQO01000010.1"/>
</dbReference>
<gene>
    <name evidence="5" type="ORF">SAMN05444682_11060</name>
</gene>
<evidence type="ECO:0000259" key="3">
    <source>
        <dbReference type="Pfam" id="PF00149"/>
    </source>
</evidence>
<dbReference type="AlphaFoldDB" id="A0A1I3RMQ8"/>
<keyword evidence="2" id="KW-1133">Transmembrane helix</keyword>
<dbReference type="STRING" id="1477437.SAMN05444682_11060"/>
<dbReference type="InterPro" id="IPR004843">
    <property type="entry name" value="Calcineurin-like_PHP"/>
</dbReference>
<evidence type="ECO:0000256" key="2">
    <source>
        <dbReference type="SAM" id="Phobius"/>
    </source>
</evidence>
<dbReference type="InterPro" id="IPR015914">
    <property type="entry name" value="PAPs_N"/>
</dbReference>
<keyword evidence="2" id="KW-0812">Transmembrane</keyword>
<accession>A0A1I3RMQ8</accession>
<dbReference type="SUPFAM" id="SSF56300">
    <property type="entry name" value="Metallo-dependent phosphatases"/>
    <property type="match status" value="1"/>
</dbReference>
<dbReference type="SUPFAM" id="SSF49363">
    <property type="entry name" value="Purple acid phosphatase, N-terminal domain"/>
    <property type="match status" value="1"/>
</dbReference>
<evidence type="ECO:0000256" key="1">
    <source>
        <dbReference type="ARBA" id="ARBA00022729"/>
    </source>
</evidence>
<keyword evidence="2" id="KW-0472">Membrane</keyword>
<dbReference type="PANTHER" id="PTHR22953:SF153">
    <property type="entry name" value="PURPLE ACID PHOSPHATASE"/>
    <property type="match status" value="1"/>
</dbReference>
<feature type="domain" description="Calcineurin-like phosphoesterase" evidence="3">
    <location>
        <begin position="157"/>
        <end position="349"/>
    </location>
</feature>
<evidence type="ECO:0000313" key="6">
    <source>
        <dbReference type="Proteomes" id="UP000198670"/>
    </source>
</evidence>
<dbReference type="GO" id="GO:0046872">
    <property type="term" value="F:metal ion binding"/>
    <property type="evidence" value="ECO:0007669"/>
    <property type="project" value="InterPro"/>
</dbReference>
<keyword evidence="1" id="KW-0732">Signal</keyword>
<dbReference type="PROSITE" id="PS51257">
    <property type="entry name" value="PROKAR_LIPOPROTEIN"/>
    <property type="match status" value="1"/>
</dbReference>
<name>A0A1I3RMQ8_9SPHI</name>
<dbReference type="InterPro" id="IPR008963">
    <property type="entry name" value="Purple_acid_Pase-like_N"/>
</dbReference>
<dbReference type="Gene3D" id="2.60.40.380">
    <property type="entry name" value="Purple acid phosphatase-like, N-terminal"/>
    <property type="match status" value="1"/>
</dbReference>
<dbReference type="InterPro" id="IPR039331">
    <property type="entry name" value="PAPs-like"/>
</dbReference>
<keyword evidence="6" id="KW-1185">Reference proteome</keyword>
<feature type="domain" description="Purple acid phosphatase N-terminal" evidence="4">
    <location>
        <begin position="49"/>
        <end position="146"/>
    </location>
</feature>
<organism evidence="5 6">
    <name type="scientific">Parapedobacter indicus</name>
    <dbReference type="NCBI Taxonomy" id="1477437"/>
    <lineage>
        <taxon>Bacteria</taxon>
        <taxon>Pseudomonadati</taxon>
        <taxon>Bacteroidota</taxon>
        <taxon>Sphingobacteriia</taxon>
        <taxon>Sphingobacteriales</taxon>
        <taxon>Sphingobacteriaceae</taxon>
        <taxon>Parapedobacter</taxon>
    </lineage>
</organism>